<evidence type="ECO:0000256" key="2">
    <source>
        <dbReference type="ARBA" id="ARBA00010574"/>
    </source>
</evidence>
<evidence type="ECO:0000313" key="7">
    <source>
        <dbReference type="Proteomes" id="UP000242457"/>
    </source>
</evidence>
<dbReference type="InterPro" id="IPR004394">
    <property type="entry name" value="Iojap/RsfS/C7orf30"/>
</dbReference>
<dbReference type="GO" id="GO:0043023">
    <property type="term" value="F:ribosomal large subunit binding"/>
    <property type="evidence" value="ECO:0007669"/>
    <property type="project" value="TreeGrafter"/>
</dbReference>
<dbReference type="AlphaFoldDB" id="A0A2A3EHX3"/>
<sequence length="232" mass="26873">MYSQVRQITKFSNNNQKQFNSDKDIESDSHNLIGSISTTHKIFEDKNAEIIFDVSEKQEKVNLEDLIIEEHHDPYEGINLERGKNGVFEIEDLVLLLQKDNVKNIFVASMASELSYADYIVIVTGRSNKHMKALASFVRKVYKLKKHKTDILVKIEGKNSKDWIALDLGNIILHIFSHSARLEYDLETLWSVGPDYDDKSKNTTEDIMEQYNEFLSDLEPIENNNENEKCEI</sequence>
<dbReference type="FunFam" id="3.30.460.10:FF:000018">
    <property type="entry name" value="Mitochondrial assembly of ribosomal large subunit 1"/>
    <property type="match status" value="1"/>
</dbReference>
<dbReference type="Gene3D" id="3.30.460.10">
    <property type="entry name" value="Beta Polymerase, domain 2"/>
    <property type="match status" value="1"/>
</dbReference>
<evidence type="ECO:0000313" key="6">
    <source>
        <dbReference type="EMBL" id="PBC31074.1"/>
    </source>
</evidence>
<dbReference type="GO" id="GO:0005739">
    <property type="term" value="C:mitochondrion"/>
    <property type="evidence" value="ECO:0007669"/>
    <property type="project" value="UniProtKB-SubCell"/>
</dbReference>
<comment type="function">
    <text evidence="4">Required for normal mitochondrial ribosome function and mitochondrial translation. May play a role in ribosome biogenesis by preventing premature association of the 28S and 39S ribosomal subunits. Interacts with mitochondrial ribosomal protein uL14m (MRPL14), probably blocking formation of intersubunit bridge B8, preventing association of the 28S and 39S ribosomal subunits. Addition to isolated mitochondrial ribosomal subunits partially inhibits translation, probably by interfering with the association of the 28S and 39S ribosomal subunits and the formation of functional ribosomes. May also participate in the assembly and/or regulation of the stability of the large subunit of the mitochondrial ribosome. May function as a ribosomal silencing factor.</text>
</comment>
<gene>
    <name evidence="6" type="ORF">APICC_06054</name>
</gene>
<evidence type="ECO:0000256" key="1">
    <source>
        <dbReference type="ARBA" id="ARBA00004173"/>
    </source>
</evidence>
<reference evidence="6 7" key="1">
    <citation type="submission" date="2014-07" db="EMBL/GenBank/DDBJ databases">
        <title>Genomic and transcriptomic analysis on Apis cerana provide comprehensive insights into honey bee biology.</title>
        <authorList>
            <person name="Diao Q."/>
            <person name="Sun L."/>
            <person name="Zheng H."/>
            <person name="Zheng H."/>
            <person name="Xu S."/>
            <person name="Wang S."/>
            <person name="Zeng Z."/>
            <person name="Hu F."/>
            <person name="Su S."/>
            <person name="Wu J."/>
        </authorList>
    </citation>
    <scope>NUCLEOTIDE SEQUENCE [LARGE SCALE GENOMIC DNA]</scope>
    <source>
        <tissue evidence="6">Pupae without intestine</tissue>
    </source>
</reference>
<organism evidence="6 7">
    <name type="scientific">Apis cerana cerana</name>
    <name type="common">Oriental honeybee</name>
    <dbReference type="NCBI Taxonomy" id="94128"/>
    <lineage>
        <taxon>Eukaryota</taxon>
        <taxon>Metazoa</taxon>
        <taxon>Ecdysozoa</taxon>
        <taxon>Arthropoda</taxon>
        <taxon>Hexapoda</taxon>
        <taxon>Insecta</taxon>
        <taxon>Pterygota</taxon>
        <taxon>Neoptera</taxon>
        <taxon>Endopterygota</taxon>
        <taxon>Hymenoptera</taxon>
        <taxon>Apocrita</taxon>
        <taxon>Aculeata</taxon>
        <taxon>Apoidea</taxon>
        <taxon>Anthophila</taxon>
        <taxon>Apidae</taxon>
        <taxon>Apis</taxon>
    </lineage>
</organism>
<protein>
    <recommendedName>
        <fullName evidence="5">Mitochondrial assembly of ribosomal large subunit protein 1</fullName>
    </recommendedName>
</protein>
<comment type="similarity">
    <text evidence="2">Belongs to the Iojap/RsfS family.</text>
</comment>
<dbReference type="NCBIfam" id="TIGR00090">
    <property type="entry name" value="rsfS_iojap_ybeB"/>
    <property type="match status" value="1"/>
</dbReference>
<name>A0A2A3EHX3_APICC</name>
<dbReference type="GO" id="GO:0090071">
    <property type="term" value="P:negative regulation of ribosome biogenesis"/>
    <property type="evidence" value="ECO:0007669"/>
    <property type="project" value="TreeGrafter"/>
</dbReference>
<keyword evidence="3" id="KW-0496">Mitochondrion</keyword>
<keyword evidence="7" id="KW-1185">Reference proteome</keyword>
<evidence type="ECO:0000256" key="3">
    <source>
        <dbReference type="ARBA" id="ARBA00023128"/>
    </source>
</evidence>
<dbReference type="InterPro" id="IPR043519">
    <property type="entry name" value="NT_sf"/>
</dbReference>
<evidence type="ECO:0000256" key="4">
    <source>
        <dbReference type="ARBA" id="ARBA00053669"/>
    </source>
</evidence>
<accession>A0A2A3EHX3</accession>
<dbReference type="Proteomes" id="UP000242457">
    <property type="component" value="Unassembled WGS sequence"/>
</dbReference>
<dbReference type="Pfam" id="PF02410">
    <property type="entry name" value="RsfS"/>
    <property type="match status" value="1"/>
</dbReference>
<dbReference type="STRING" id="94128.A0A2A3EHX3"/>
<dbReference type="GO" id="GO:0017148">
    <property type="term" value="P:negative regulation of translation"/>
    <property type="evidence" value="ECO:0007669"/>
    <property type="project" value="TreeGrafter"/>
</dbReference>
<dbReference type="OrthoDB" id="21330at2759"/>
<proteinExistence type="inferred from homology"/>
<comment type="subcellular location">
    <subcellularLocation>
        <location evidence="1">Mitochondrion</location>
    </subcellularLocation>
</comment>
<dbReference type="EMBL" id="KZ288250">
    <property type="protein sequence ID" value="PBC31074.1"/>
    <property type="molecule type" value="Genomic_DNA"/>
</dbReference>
<dbReference type="PANTHER" id="PTHR21043">
    <property type="entry name" value="IOJAP SUPERFAMILY ORTHOLOG"/>
    <property type="match status" value="1"/>
</dbReference>
<dbReference type="HAMAP" id="MF_01477">
    <property type="entry name" value="Iojap_RsfS"/>
    <property type="match status" value="1"/>
</dbReference>
<dbReference type="SUPFAM" id="SSF81301">
    <property type="entry name" value="Nucleotidyltransferase"/>
    <property type="match status" value="1"/>
</dbReference>
<dbReference type="PANTHER" id="PTHR21043:SF0">
    <property type="entry name" value="MITOCHONDRIAL ASSEMBLY OF RIBOSOMAL LARGE SUBUNIT PROTEIN 1"/>
    <property type="match status" value="1"/>
</dbReference>
<evidence type="ECO:0000256" key="5">
    <source>
        <dbReference type="ARBA" id="ARBA00073331"/>
    </source>
</evidence>